<dbReference type="InterPro" id="IPR029063">
    <property type="entry name" value="SAM-dependent_MTases_sf"/>
</dbReference>
<dbReference type="Pfam" id="PF08241">
    <property type="entry name" value="Methyltransf_11"/>
    <property type="match status" value="1"/>
</dbReference>
<dbReference type="GO" id="GO:0043770">
    <property type="term" value="F:demethylmenaquinone methyltransferase activity"/>
    <property type="evidence" value="ECO:0007669"/>
    <property type="project" value="UniProtKB-EC"/>
</dbReference>
<dbReference type="SUPFAM" id="SSF53335">
    <property type="entry name" value="S-adenosyl-L-methionine-dependent methyltransferases"/>
    <property type="match status" value="1"/>
</dbReference>
<evidence type="ECO:0000313" key="2">
    <source>
        <dbReference type="EMBL" id="VVC04526.1"/>
    </source>
</evidence>
<dbReference type="AlphaFoldDB" id="A0A5E4LXC2"/>
<accession>A0A5E4LXC2</accession>
<dbReference type="InterPro" id="IPR013216">
    <property type="entry name" value="Methyltransf_11"/>
</dbReference>
<organism evidence="2 3">
    <name type="scientific">Candidatus Bilamarchaeum dharawalense</name>
    <dbReference type="NCBI Taxonomy" id="2885759"/>
    <lineage>
        <taxon>Archaea</taxon>
        <taxon>Candidatus Micrarchaeota</taxon>
        <taxon>Candidatus Micrarchaeia</taxon>
        <taxon>Candidatus Anstonellales</taxon>
        <taxon>Candidatus Bilamarchaeaceae</taxon>
        <taxon>Candidatus Bilamarchaeum</taxon>
    </lineage>
</organism>
<dbReference type="EMBL" id="CABMJJ010000009">
    <property type="protein sequence ID" value="VVC04526.1"/>
    <property type="molecule type" value="Genomic_DNA"/>
</dbReference>
<evidence type="ECO:0000259" key="1">
    <source>
        <dbReference type="Pfam" id="PF08241"/>
    </source>
</evidence>
<proteinExistence type="predicted"/>
<dbReference type="Proteomes" id="UP000789941">
    <property type="component" value="Unassembled WGS sequence"/>
</dbReference>
<gene>
    <name evidence="2" type="primary">ubiE_3</name>
    <name evidence="2" type="ORF">LFW2832_01015</name>
</gene>
<comment type="caution">
    <text evidence="2">The sequence shown here is derived from an EMBL/GenBank/DDBJ whole genome shotgun (WGS) entry which is preliminary data.</text>
</comment>
<keyword evidence="2" id="KW-0489">Methyltransferase</keyword>
<sequence>MSQDPAQMYLHSLSMGTDMIQNMLSTVAAKLGKVFLAVDGGSGPGSYLPHLLTLLAPGGKLISLDPSQEMLDAVANRFNPAKLKQVQLVQAKIEEMHHFAKDADIVLCASSLQFTDVSLAVDAVYETLADHGVFLFSMPMGLAGALQESPQGVYQRFQELFHANLRAAVAKEAASFPQEDVARPRKDRNLLQFLNPCLDRGFEVIGSPSDPLVFKALQTVPASKLATHLSVPWRAERFVPGLEHRIQELCIRRAIEKTITEMKLDKHFPFPRTVSYVALKKSLAGARPSEAVRH</sequence>
<feature type="domain" description="Methyltransferase type 11" evidence="1">
    <location>
        <begin position="39"/>
        <end position="136"/>
    </location>
</feature>
<dbReference type="Gene3D" id="3.40.50.150">
    <property type="entry name" value="Vaccinia Virus protein VP39"/>
    <property type="match status" value="1"/>
</dbReference>
<keyword evidence="2" id="KW-0808">Transferase</keyword>
<evidence type="ECO:0000313" key="3">
    <source>
        <dbReference type="Proteomes" id="UP000789941"/>
    </source>
</evidence>
<dbReference type="EC" id="2.1.1.163" evidence="2"/>
<dbReference type="GO" id="GO:0008757">
    <property type="term" value="F:S-adenosylmethionine-dependent methyltransferase activity"/>
    <property type="evidence" value="ECO:0007669"/>
    <property type="project" value="InterPro"/>
</dbReference>
<dbReference type="CDD" id="cd02440">
    <property type="entry name" value="AdoMet_MTases"/>
    <property type="match status" value="1"/>
</dbReference>
<keyword evidence="2" id="KW-0830">Ubiquinone</keyword>
<protein>
    <submittedName>
        <fullName evidence="2">Ubiquinone/menaquinone biosynthesis C-methyltransferase UbiE</fullName>
        <ecNumber evidence="2">2.1.1.163</ecNumber>
    </submittedName>
</protein>
<dbReference type="GO" id="GO:0032259">
    <property type="term" value="P:methylation"/>
    <property type="evidence" value="ECO:0007669"/>
    <property type="project" value="UniProtKB-KW"/>
</dbReference>
<name>A0A5E4LXC2_9ARCH</name>
<reference evidence="2 3" key="1">
    <citation type="submission" date="2019-08" db="EMBL/GenBank/DDBJ databases">
        <authorList>
            <person name="Vazquez-Campos X."/>
        </authorList>
    </citation>
    <scope>NUCLEOTIDE SEQUENCE [LARGE SCALE GENOMIC DNA]</scope>
    <source>
        <strain evidence="2">LFW-283_2</strain>
    </source>
</reference>